<evidence type="ECO:0000313" key="2">
    <source>
        <dbReference type="EMBL" id="KJA21485.1"/>
    </source>
</evidence>
<dbReference type="EMBL" id="KN817557">
    <property type="protein sequence ID" value="KJA21485.1"/>
    <property type="molecule type" value="Genomic_DNA"/>
</dbReference>
<dbReference type="Proteomes" id="UP000054270">
    <property type="component" value="Unassembled WGS sequence"/>
</dbReference>
<accession>A0A0D2PNL2</accession>
<feature type="region of interest" description="Disordered" evidence="1">
    <location>
        <begin position="138"/>
        <end position="181"/>
    </location>
</feature>
<protein>
    <submittedName>
        <fullName evidence="2">Uncharacterized protein</fullName>
    </submittedName>
</protein>
<dbReference type="AlphaFoldDB" id="A0A0D2PNL2"/>
<sequence>MAKKGKNKTPSEFNAESKQYCDVCKTDIKIGTGGEANWKRHTESNAHVKRANELVVAAKRPISSFFGAAMPAEALPGTKGNQEVIDVDSLLGPSHTVAASTPPAGLLAKFQILKNSLKVLHSLIALSLDKLAFVASGSKTPAEETANTETGDMETADTEDEDSDSAPPQDSASEVGDTPMALPPRRAAQLDVAGHMSLLSRPQKHRGVPINDSRNDIEHICADDGCGEVISDDKELLQCDAPGFVKAIPQSLLVAGSVTMNAGGTRDLQYETPESVERKIDA</sequence>
<dbReference type="OrthoDB" id="3059787at2759"/>
<evidence type="ECO:0000256" key="1">
    <source>
        <dbReference type="SAM" id="MobiDB-lite"/>
    </source>
</evidence>
<organism evidence="2 3">
    <name type="scientific">Hypholoma sublateritium (strain FD-334 SS-4)</name>
    <dbReference type="NCBI Taxonomy" id="945553"/>
    <lineage>
        <taxon>Eukaryota</taxon>
        <taxon>Fungi</taxon>
        <taxon>Dikarya</taxon>
        <taxon>Basidiomycota</taxon>
        <taxon>Agaricomycotina</taxon>
        <taxon>Agaricomycetes</taxon>
        <taxon>Agaricomycetidae</taxon>
        <taxon>Agaricales</taxon>
        <taxon>Agaricineae</taxon>
        <taxon>Strophariaceae</taxon>
        <taxon>Hypholoma</taxon>
    </lineage>
</organism>
<feature type="compositionally biased region" description="Low complexity" evidence="1">
    <location>
        <begin position="165"/>
        <end position="174"/>
    </location>
</feature>
<keyword evidence="3" id="KW-1185">Reference proteome</keyword>
<proteinExistence type="predicted"/>
<gene>
    <name evidence="2" type="ORF">HYPSUDRAFT_55411</name>
</gene>
<reference evidence="3" key="1">
    <citation type="submission" date="2014-04" db="EMBL/GenBank/DDBJ databases">
        <title>Evolutionary Origins and Diversification of the Mycorrhizal Mutualists.</title>
        <authorList>
            <consortium name="DOE Joint Genome Institute"/>
            <consortium name="Mycorrhizal Genomics Consortium"/>
            <person name="Kohler A."/>
            <person name="Kuo A."/>
            <person name="Nagy L.G."/>
            <person name="Floudas D."/>
            <person name="Copeland A."/>
            <person name="Barry K.W."/>
            <person name="Cichocki N."/>
            <person name="Veneault-Fourrey C."/>
            <person name="LaButti K."/>
            <person name="Lindquist E.A."/>
            <person name="Lipzen A."/>
            <person name="Lundell T."/>
            <person name="Morin E."/>
            <person name="Murat C."/>
            <person name="Riley R."/>
            <person name="Ohm R."/>
            <person name="Sun H."/>
            <person name="Tunlid A."/>
            <person name="Henrissat B."/>
            <person name="Grigoriev I.V."/>
            <person name="Hibbett D.S."/>
            <person name="Martin F."/>
        </authorList>
    </citation>
    <scope>NUCLEOTIDE SEQUENCE [LARGE SCALE GENOMIC DNA]</scope>
    <source>
        <strain evidence="3">FD-334 SS-4</strain>
    </source>
</reference>
<evidence type="ECO:0000313" key="3">
    <source>
        <dbReference type="Proteomes" id="UP000054270"/>
    </source>
</evidence>
<name>A0A0D2PNL2_HYPSF</name>
<feature type="compositionally biased region" description="Acidic residues" evidence="1">
    <location>
        <begin position="151"/>
        <end position="164"/>
    </location>
</feature>